<evidence type="ECO:0000256" key="1">
    <source>
        <dbReference type="SAM" id="MobiDB-lite"/>
    </source>
</evidence>
<dbReference type="InterPro" id="IPR027417">
    <property type="entry name" value="P-loop_NTPase"/>
</dbReference>
<dbReference type="Gene3D" id="3.40.50.300">
    <property type="entry name" value="P-loop containing nucleotide triphosphate hydrolases"/>
    <property type="match status" value="1"/>
</dbReference>
<reference evidence="4" key="1">
    <citation type="journal article" date="2019" name="Int. J. Syst. Evol. Microbiol.">
        <title>The Global Catalogue of Microorganisms (GCM) 10K type strain sequencing project: providing services to taxonomists for standard genome sequencing and annotation.</title>
        <authorList>
            <consortium name="The Broad Institute Genomics Platform"/>
            <consortium name="The Broad Institute Genome Sequencing Center for Infectious Disease"/>
            <person name="Wu L."/>
            <person name="Ma J."/>
        </authorList>
    </citation>
    <scope>NUCLEOTIDE SEQUENCE [LARGE SCALE GENOMIC DNA]</scope>
    <source>
        <strain evidence="4">JCM 14559</strain>
    </source>
</reference>
<dbReference type="InterPro" id="IPR011990">
    <property type="entry name" value="TPR-like_helical_dom_sf"/>
</dbReference>
<gene>
    <name evidence="3" type="ORF">GCM10009759_65260</name>
</gene>
<dbReference type="Gene3D" id="1.25.40.10">
    <property type="entry name" value="Tetratricopeptide repeat domain"/>
    <property type="match status" value="2"/>
</dbReference>
<organism evidence="3 4">
    <name type="scientific">Kitasatospora saccharophila</name>
    <dbReference type="NCBI Taxonomy" id="407973"/>
    <lineage>
        <taxon>Bacteria</taxon>
        <taxon>Bacillati</taxon>
        <taxon>Actinomycetota</taxon>
        <taxon>Actinomycetes</taxon>
        <taxon>Kitasatosporales</taxon>
        <taxon>Streptomycetaceae</taxon>
        <taxon>Kitasatospora</taxon>
    </lineage>
</organism>
<dbReference type="SUPFAM" id="SSF52540">
    <property type="entry name" value="P-loop containing nucleoside triphosphate hydrolases"/>
    <property type="match status" value="1"/>
</dbReference>
<dbReference type="InterPro" id="IPR049945">
    <property type="entry name" value="AAA_22"/>
</dbReference>
<protein>
    <recommendedName>
        <fullName evidence="2">ORC1/DEAH AAA+ ATPase domain-containing protein</fullName>
    </recommendedName>
</protein>
<dbReference type="EMBL" id="BAAANS010000061">
    <property type="protein sequence ID" value="GAA2118179.1"/>
    <property type="molecule type" value="Genomic_DNA"/>
</dbReference>
<dbReference type="PANTHER" id="PTHR47691:SF3">
    <property type="entry name" value="HTH-TYPE TRANSCRIPTIONAL REGULATOR RV0890C-RELATED"/>
    <property type="match status" value="1"/>
</dbReference>
<dbReference type="Pfam" id="PF13401">
    <property type="entry name" value="AAA_22"/>
    <property type="match status" value="1"/>
</dbReference>
<dbReference type="PRINTS" id="PR00364">
    <property type="entry name" value="DISEASERSIST"/>
</dbReference>
<name>A0ABP5JP61_9ACTN</name>
<evidence type="ECO:0000259" key="2">
    <source>
        <dbReference type="Pfam" id="PF13401"/>
    </source>
</evidence>
<feature type="region of interest" description="Disordered" evidence="1">
    <location>
        <begin position="1"/>
        <end position="21"/>
    </location>
</feature>
<sequence length="890" mass="97261">MSAAWWRRGSGRDKGQGRGGLRAEQGSIVAGGNIANVVALQVDQMVVQARPHRLDAIPLPPRELPTREALAGETTTLEGLCTYFRDVPVPGNRTLPSSGAESQSKLVVVHGQPGVGKTALALNAAHEVKDAYPDGQIYVELHGDKATPTSSADALGHMLGSLHVAREDMPRSVAGRAAMFRTLTADLRLFVLLDNAHSTDQIEPLLPTGAGCSVLITSRRALSLNSTTQRGPVPVYLPDDRNALAVLSLYAGQERVAAEMAAAMDIVRFCGNLPLALRLVGCKLKQRSGHSLGRMRLLLEDERSRLDHLNSDNRSLTACLIFSFESLTSTTRSSFAMLASLPVGRLTDWHFARLAATHGAGLAASDELVEVALMETLDGEGGGDFEGSYRMHDLIRVFTARQYEELPPEERNALEERLVRAYRDAVVHWAAQRAPELRAEIAPERVPDLRGSSMTAAEWVAGEQDRLLWAIDHARNLGLNTVAAEIGEALSYFLDDITLAPNSADWLFNVPGETRLRVLAALRRARAMAAIAEGNPDKVLSLLSPGSDDTAESSEDLTARARDTIVIARAYSMKGDYRTALDRMTTAADQLRAVGDSWHTLGSFELLGELQRWRGKPELGEQSQREALRIAEQAGDLRAQARLRRTLAETLGYLRRPAEAAPLLESARDDFRLLGDRRWEGATEYALGKIYRLLGERQKALDCYRRAEGIFGPMGERLWVGRVNNARIRVLAGMGQLDDAATTAREAIALFEQLGDEMWVAHTQRDAGWLHLRAGRPQDAEAPLTLAVDACAAAGDSYAGAMARHLRGVAYRELGRYPEAHADFDAALGVYRSGSYEWNEAAVAHDVIRTLRTEGRAEEADTMERDISVTNPIFTRLHGRDGAVAVPDED</sequence>
<feature type="domain" description="ORC1/DEAH AAA+ ATPase" evidence="2">
    <location>
        <begin position="103"/>
        <end position="198"/>
    </location>
</feature>
<dbReference type="Pfam" id="PF13424">
    <property type="entry name" value="TPR_12"/>
    <property type="match status" value="1"/>
</dbReference>
<dbReference type="PANTHER" id="PTHR47691">
    <property type="entry name" value="REGULATOR-RELATED"/>
    <property type="match status" value="1"/>
</dbReference>
<dbReference type="InterPro" id="IPR019734">
    <property type="entry name" value="TPR_rpt"/>
</dbReference>
<dbReference type="RefSeq" id="WP_344557434.1">
    <property type="nucleotide sequence ID" value="NZ_BAAANS010000061.1"/>
</dbReference>
<dbReference type="SMART" id="SM00028">
    <property type="entry name" value="TPR"/>
    <property type="match status" value="3"/>
</dbReference>
<keyword evidence="4" id="KW-1185">Reference proteome</keyword>
<evidence type="ECO:0000313" key="3">
    <source>
        <dbReference type="EMBL" id="GAA2118179.1"/>
    </source>
</evidence>
<dbReference type="SUPFAM" id="SSF48452">
    <property type="entry name" value="TPR-like"/>
    <property type="match status" value="2"/>
</dbReference>
<proteinExistence type="predicted"/>
<evidence type="ECO:0000313" key="4">
    <source>
        <dbReference type="Proteomes" id="UP001500897"/>
    </source>
</evidence>
<comment type="caution">
    <text evidence="3">The sequence shown here is derived from an EMBL/GenBank/DDBJ whole genome shotgun (WGS) entry which is preliminary data.</text>
</comment>
<accession>A0ABP5JP61</accession>
<dbReference type="Proteomes" id="UP001500897">
    <property type="component" value="Unassembled WGS sequence"/>
</dbReference>